<evidence type="ECO:0000256" key="3">
    <source>
        <dbReference type="SAM" id="MobiDB-lite"/>
    </source>
</evidence>
<dbReference type="AlphaFoldDB" id="A0AAV8YN30"/>
<keyword evidence="5" id="KW-1185">Reference proteome</keyword>
<keyword evidence="2" id="KW-0175">Coiled coil</keyword>
<accession>A0AAV8YN30</accession>
<reference evidence="4" key="1">
    <citation type="journal article" date="2023" name="Insect Mol. Biol.">
        <title>Genome sequencing provides insights into the evolution of gene families encoding plant cell wall-degrading enzymes in longhorned beetles.</title>
        <authorList>
            <person name="Shin N.R."/>
            <person name="Okamura Y."/>
            <person name="Kirsch R."/>
            <person name="Pauchet Y."/>
        </authorList>
    </citation>
    <scope>NUCLEOTIDE SEQUENCE</scope>
    <source>
        <strain evidence="4">AMC_N1</strain>
    </source>
</reference>
<dbReference type="InterPro" id="IPR008555">
    <property type="entry name" value="SIKE"/>
</dbReference>
<evidence type="ECO:0000313" key="4">
    <source>
        <dbReference type="EMBL" id="KAJ8953335.1"/>
    </source>
</evidence>
<feature type="region of interest" description="Disordered" evidence="3">
    <location>
        <begin position="84"/>
        <end position="103"/>
    </location>
</feature>
<evidence type="ECO:0000256" key="2">
    <source>
        <dbReference type="ARBA" id="ARBA00023054"/>
    </source>
</evidence>
<evidence type="ECO:0000313" key="5">
    <source>
        <dbReference type="Proteomes" id="UP001162162"/>
    </source>
</evidence>
<feature type="compositionally biased region" description="Polar residues" evidence="3">
    <location>
        <begin position="94"/>
        <end position="103"/>
    </location>
</feature>
<name>A0AAV8YN30_9CUCU</name>
<comment type="caution">
    <text evidence="4">The sequence shown here is derived from an EMBL/GenBank/DDBJ whole genome shotgun (WGS) entry which is preliminary data.</text>
</comment>
<proteinExistence type="inferred from homology"/>
<dbReference type="Proteomes" id="UP001162162">
    <property type="component" value="Unassembled WGS sequence"/>
</dbReference>
<organism evidence="4 5">
    <name type="scientific">Aromia moschata</name>
    <dbReference type="NCBI Taxonomy" id="1265417"/>
    <lineage>
        <taxon>Eukaryota</taxon>
        <taxon>Metazoa</taxon>
        <taxon>Ecdysozoa</taxon>
        <taxon>Arthropoda</taxon>
        <taxon>Hexapoda</taxon>
        <taxon>Insecta</taxon>
        <taxon>Pterygota</taxon>
        <taxon>Neoptera</taxon>
        <taxon>Endopterygota</taxon>
        <taxon>Coleoptera</taxon>
        <taxon>Polyphaga</taxon>
        <taxon>Cucujiformia</taxon>
        <taxon>Chrysomeloidea</taxon>
        <taxon>Cerambycidae</taxon>
        <taxon>Cerambycinae</taxon>
        <taxon>Callichromatini</taxon>
        <taxon>Aromia</taxon>
    </lineage>
</organism>
<dbReference type="Pfam" id="PF05769">
    <property type="entry name" value="SIKE"/>
    <property type="match status" value="1"/>
</dbReference>
<evidence type="ECO:0000256" key="1">
    <source>
        <dbReference type="ARBA" id="ARBA00005537"/>
    </source>
</evidence>
<protein>
    <submittedName>
        <fullName evidence="4">Uncharacterized protein</fullName>
    </submittedName>
</protein>
<dbReference type="EMBL" id="JAPWTK010000057">
    <property type="protein sequence ID" value="KAJ8953335.1"/>
    <property type="molecule type" value="Genomic_DNA"/>
</dbReference>
<dbReference type="PANTHER" id="PTHR12186:SF2">
    <property type="entry name" value="FGFR1 ONCOGENE PARTNER 2 HOMOLOG"/>
    <property type="match status" value="1"/>
</dbReference>
<gene>
    <name evidence="4" type="ORF">NQ318_012130</name>
</gene>
<sequence length="103" mass="12019">MSKYREHTTEQIYKSRINFKAIQDEKYNDIIRKQAEKIQEMAAIMDKAALIDEDRTFSEQEVVSMLQVENKGLRELLQISRKNGNLKTEDKTVQTESSDCTTT</sequence>
<comment type="similarity">
    <text evidence="1">Belongs to the SIKE family.</text>
</comment>
<dbReference type="PANTHER" id="PTHR12186">
    <property type="entry name" value="SIKE FAMILY MEMBER"/>
    <property type="match status" value="1"/>
</dbReference>